<comment type="caution">
    <text evidence="9">The sequence shown here is derived from an EMBL/GenBank/DDBJ whole genome shotgun (WGS) entry which is preliminary data.</text>
</comment>
<feature type="domain" description="SLH" evidence="8">
    <location>
        <begin position="2038"/>
        <end position="2097"/>
    </location>
</feature>
<dbReference type="InterPro" id="IPR023296">
    <property type="entry name" value="Glyco_hydro_beta-prop_sf"/>
</dbReference>
<organism evidence="9 10">
    <name type="scientific">Paenibacillus harenae</name>
    <dbReference type="NCBI Taxonomy" id="306543"/>
    <lineage>
        <taxon>Bacteria</taxon>
        <taxon>Bacillati</taxon>
        <taxon>Bacillota</taxon>
        <taxon>Bacilli</taxon>
        <taxon>Bacillales</taxon>
        <taxon>Paenibacillaceae</taxon>
        <taxon>Paenibacillus</taxon>
    </lineage>
</organism>
<keyword evidence="2 6" id="KW-0732">Signal</keyword>
<keyword evidence="4" id="KW-0326">Glycosidase</keyword>
<reference evidence="9 10" key="1">
    <citation type="submission" date="2023-07" db="EMBL/GenBank/DDBJ databases">
        <title>Sorghum-associated microbial communities from plants grown in Nebraska, USA.</title>
        <authorList>
            <person name="Schachtman D."/>
        </authorList>
    </citation>
    <scope>NUCLEOTIDE SEQUENCE [LARGE SCALE GENOMIC DNA]</scope>
    <source>
        <strain evidence="9 10">CC482</strain>
    </source>
</reference>
<dbReference type="PANTHER" id="PTHR42812:SF15">
    <property type="entry name" value="HYDROLASE, PUTATIVE (AFU_ORTHOLOGUE AFUA_2G00930)-RELATED"/>
    <property type="match status" value="1"/>
</dbReference>
<feature type="signal peptide" evidence="6">
    <location>
        <begin position="1"/>
        <end position="28"/>
    </location>
</feature>
<dbReference type="Pfam" id="PF03422">
    <property type="entry name" value="CBM_6"/>
    <property type="match status" value="1"/>
</dbReference>
<dbReference type="InterPro" id="IPR001119">
    <property type="entry name" value="SLH_dom"/>
</dbReference>
<dbReference type="Gene3D" id="2.60.120.200">
    <property type="match status" value="1"/>
</dbReference>
<keyword evidence="10" id="KW-1185">Reference proteome</keyword>
<dbReference type="CDD" id="cd09003">
    <property type="entry name" value="GH43_XynD-like"/>
    <property type="match status" value="1"/>
</dbReference>
<dbReference type="SUPFAM" id="SSF49899">
    <property type="entry name" value="Concanavalin A-like lectins/glucanases"/>
    <property type="match status" value="1"/>
</dbReference>
<dbReference type="EMBL" id="JAUSSU010000011">
    <property type="protein sequence ID" value="MDQ0115507.1"/>
    <property type="molecule type" value="Genomic_DNA"/>
</dbReference>
<dbReference type="Pfam" id="PF17851">
    <property type="entry name" value="GH43_C2"/>
    <property type="match status" value="1"/>
</dbReference>
<evidence type="ECO:0000259" key="8">
    <source>
        <dbReference type="PROSITE" id="PS51272"/>
    </source>
</evidence>
<dbReference type="Pfam" id="PF04616">
    <property type="entry name" value="Glyco_hydro_43"/>
    <property type="match status" value="2"/>
</dbReference>
<dbReference type="PROSITE" id="PS51175">
    <property type="entry name" value="CBM6"/>
    <property type="match status" value="1"/>
</dbReference>
<feature type="domain" description="CBM6" evidence="7">
    <location>
        <begin position="1405"/>
        <end position="1536"/>
    </location>
</feature>
<keyword evidence="3" id="KW-0378">Hydrolase</keyword>
<dbReference type="InterPro" id="IPR041542">
    <property type="entry name" value="GH43_C2"/>
</dbReference>
<dbReference type="SUPFAM" id="SSF49785">
    <property type="entry name" value="Galactose-binding domain-like"/>
    <property type="match status" value="3"/>
</dbReference>
<feature type="region of interest" description="Disordered" evidence="5">
    <location>
        <begin position="1633"/>
        <end position="1702"/>
    </location>
</feature>
<feature type="domain" description="SLH" evidence="8">
    <location>
        <begin position="1907"/>
        <end position="1970"/>
    </location>
</feature>
<evidence type="ECO:0000259" key="7">
    <source>
        <dbReference type="PROSITE" id="PS51175"/>
    </source>
</evidence>
<dbReference type="InterPro" id="IPR006710">
    <property type="entry name" value="Glyco_hydro_43"/>
</dbReference>
<evidence type="ECO:0000313" key="10">
    <source>
        <dbReference type="Proteomes" id="UP001229346"/>
    </source>
</evidence>
<evidence type="ECO:0000256" key="6">
    <source>
        <dbReference type="SAM" id="SignalP"/>
    </source>
</evidence>
<dbReference type="PROSITE" id="PS51272">
    <property type="entry name" value="SLH"/>
    <property type="match status" value="3"/>
</dbReference>
<feature type="chain" id="PRO_5045095021" evidence="6">
    <location>
        <begin position="29"/>
        <end position="2097"/>
    </location>
</feature>
<comment type="similarity">
    <text evidence="1">Belongs to the glycosyl hydrolase 43 family.</text>
</comment>
<evidence type="ECO:0000256" key="1">
    <source>
        <dbReference type="ARBA" id="ARBA00009865"/>
    </source>
</evidence>
<dbReference type="Gene3D" id="2.60.120.260">
    <property type="entry name" value="Galactose-binding domain-like"/>
    <property type="match status" value="3"/>
</dbReference>
<dbReference type="SUPFAM" id="SSF75005">
    <property type="entry name" value="Arabinanase/levansucrase/invertase"/>
    <property type="match status" value="2"/>
</dbReference>
<dbReference type="InterPro" id="IPR008979">
    <property type="entry name" value="Galactose-bd-like_sf"/>
</dbReference>
<feature type="domain" description="SLH" evidence="8">
    <location>
        <begin position="1971"/>
        <end position="2030"/>
    </location>
</feature>
<evidence type="ECO:0000256" key="4">
    <source>
        <dbReference type="ARBA" id="ARBA00023295"/>
    </source>
</evidence>
<dbReference type="Pfam" id="PF02018">
    <property type="entry name" value="CBM_4_9"/>
    <property type="match status" value="2"/>
</dbReference>
<protein>
    <submittedName>
        <fullName evidence="9">Beta-xylosidase</fullName>
    </submittedName>
</protein>
<dbReference type="InterPro" id="IPR051795">
    <property type="entry name" value="Glycosyl_Hydrlase_43"/>
</dbReference>
<dbReference type="CDD" id="cd09001">
    <property type="entry name" value="GH43_FsAxh1-like"/>
    <property type="match status" value="1"/>
</dbReference>
<dbReference type="PANTHER" id="PTHR42812">
    <property type="entry name" value="BETA-XYLOSIDASE"/>
    <property type="match status" value="1"/>
</dbReference>
<dbReference type="InterPro" id="IPR013320">
    <property type="entry name" value="ConA-like_dom_sf"/>
</dbReference>
<sequence>MMRKRLSIVMLAVTLLMGLLSNATTMHAQDEGEGTFDNPLIWADVPDPDVIRVGDVYYMSSTTMHMNPGVPIMRSYDLVNWEIVNYVYDILAGNDEQALRNGSSNYGQGSWASSLRYHEGIYYVAFASYDTGKTYIYQTEDIEKGPWTSSSLDGVYHDMSLLFDDDGRVYMVYGGGDIRVIELTSDATAIKPGGMNKVIIPDASLVAGPNVGLKAEGAHIQKINGYYYVFTITWPTGGMRTELVHRADAIDGTYTGQVALRDAGIAQGGIIDTVDGKWYGLLFGDRGAVGRIPYLVPVTWEENWPVFGVDGKVPLTMAVPIEGAASNSQWVASDEFYQSPNKVGASHTVFENDSLNGSLQPLAGSIDDLPAAAIEPLASTNEGQELLVNGGFEVGQEPWTGHDNVTVAVSINEAYSGTNSLFISNRGATGSGPQQSLAGKLKAGGIYAFSVKVKYDGDSAVPATKQFNIAYQDGNWQTIKVLGSATITKGTWGTIEGTYTVPEDAALQSPLIFIETVWTSAQDPVKDRMDFYVDDVSFRDVTPDSNLLVNGGFENGTEPWTGHQNAEVSATNDEAYSGSSSLFITGREGTGSGPQHIIAGKVKAGGVYKFSAKVKYNGDSAVPATKPFNLAFQDGDWTTIKVMGSGTITKGQWGTIEGTYTIPEDLELKSPLIFIETVWTSAQDPVKDRMDFYVDDVRLEDVTPAGGLDGAQPGEYDDNGSNLALAWQWNHNPDNRNWSLTERPGHLRLTTGRKSTNLLDSRNTLTQRTFGPESSGSIAIDVSKMKNGDYAGLAALQAQYGYVGVKMDGNAKSIVMVDGSSGSAVEVEQVPLTQDRVYFKTEMDFKNQTDKAYFYYSLDGIGWTSIGSVLQMRYTLPHFMGYRFALFNYATKTTGGYVDFDYFRIDGEMTGEGASAAVLKAELGDVDNVIGVPNIELDVPVTMDALPAGAYESIEGSFNIPKELEVTGVTFNADNISGNAAFDFADQRLRLQVTGENVNFTSGASDLFATIHLKVASFVPTDKTVLIETDYIQAEGGDVVYNVHDAAADIHLKALNTEAIAKLPGYSNPLMDYKLGADPHALVYDGRVYIYMSSDEYEYDANGNVKSNSFSNLNRVFVISSDDMVNWTDHGAIPVAGANGIAKWANFSWAPAAAHKVIDGQDKFFLYFANGAGGIGVLTADSPIGPWTDPLGKALITGSTPGVPGVVWLFDPAVLVDDDGKGYLYFGGGIPGGNNPTQEQVANPRTGRVMELGDDMISTVGSAVLIDAPFLFEDSGIHKYNGKYYYSYCSNFSGTHPEGTPPKGEIAYMVSDSPMGPFTYVSPILKNPSVFFGVGGNNHHSIFEFDDEWYVVYHAQTVSRELLGDGMGYRSPHINKVEIYESGAIKDIKGDMEGISQLKDLDPFVRTEAETIAWNAGILTAKSDAPGAQVESLNLHVTDIEDGDWIAAANADFGDSGATTFQANVRSSAGGSIEIRLDSPLGEVVGTLEVPAGGEEPQWQLLETDIAPVTGVYNLFFMFKGAGTDPLFDFDYWSFEEGDVIGCEVIPVESATIVSSTTAIKVNEQITVGSAITPCDATDPVYRWEARGSMAIVGDADKDTVVIKGLSKGMGTLSLSVTAGGAEVSDEMEFTVISSGGGNETPTPTPTPTPTATPTPTPTPTPKPTSKPTSTPSPTPTEDGNDGVDIIVNGKPKGAGTVVHSNRNGQSVTTVSLDPVKLEQWIATEEGTIITIPVTKGADVVIGELNGQLMKDMAGRKAVLELKTDNVTYIVPAERIDIEAIASELGVSTEDLHKMNIQLEIAEPTAAQLQAAENAANQGGFTVVIPPVAFTVRAVIGEKTAQIERFNDYVERLIAIPDNIDPNFVTTAVIIEEDGRVRHVPTKIVTMDGKRYAQVSSVTNSMYALIGRQATFTDVEGHWAKEAVNELGSRFIVSGKENGLFLPNLDMTRAEFAAIIVRALGLKPAEGSSVFSDVKAGTWYSSAVTAAHAYGLIGGFKDGTFRPSDKITREQAMVILAKAMELTGLKAKLAGQSPDQMLSSYEDATMVSDWAKAAIASSIEAGIVTGRNATTLAPQAFITRAEVAIIVQRLLQKSDLT</sequence>
<dbReference type="Gene3D" id="2.115.10.20">
    <property type="entry name" value="Glycosyl hydrolase domain, family 43"/>
    <property type="match status" value="2"/>
</dbReference>
<proteinExistence type="inferred from homology"/>
<evidence type="ECO:0000256" key="3">
    <source>
        <dbReference type="ARBA" id="ARBA00022801"/>
    </source>
</evidence>
<name>A0ABT9U787_PAEHA</name>
<dbReference type="SMART" id="SM00606">
    <property type="entry name" value="CBD_IV"/>
    <property type="match status" value="1"/>
</dbReference>
<evidence type="ECO:0000256" key="5">
    <source>
        <dbReference type="SAM" id="MobiDB-lite"/>
    </source>
</evidence>
<evidence type="ECO:0000313" key="9">
    <source>
        <dbReference type="EMBL" id="MDQ0115507.1"/>
    </source>
</evidence>
<dbReference type="InterPro" id="IPR006584">
    <property type="entry name" value="Cellulose-bd_IV"/>
</dbReference>
<dbReference type="InterPro" id="IPR005084">
    <property type="entry name" value="CBM6"/>
</dbReference>
<evidence type="ECO:0000256" key="2">
    <source>
        <dbReference type="ARBA" id="ARBA00022729"/>
    </source>
</evidence>
<accession>A0ABT9U787</accession>
<gene>
    <name evidence="9" type="ORF">J2T15_004974</name>
</gene>
<dbReference type="CDD" id="cd04084">
    <property type="entry name" value="CBM6_xylanase-like"/>
    <property type="match status" value="1"/>
</dbReference>
<feature type="compositionally biased region" description="Pro residues" evidence="5">
    <location>
        <begin position="1643"/>
        <end position="1675"/>
    </location>
</feature>
<dbReference type="InterPro" id="IPR003305">
    <property type="entry name" value="CenC_carb-bd"/>
</dbReference>
<dbReference type="Proteomes" id="UP001229346">
    <property type="component" value="Unassembled WGS sequence"/>
</dbReference>
<dbReference type="Pfam" id="PF00395">
    <property type="entry name" value="SLH"/>
    <property type="match status" value="3"/>
</dbReference>